<dbReference type="Proteomes" id="UP000317046">
    <property type="component" value="Unassembled WGS sequence"/>
</dbReference>
<name>A0A4Y3KXS3_9CELL</name>
<organism evidence="1 2">
    <name type="scientific">Cellulomonas cellasea</name>
    <dbReference type="NCBI Taxonomy" id="43670"/>
    <lineage>
        <taxon>Bacteria</taxon>
        <taxon>Bacillati</taxon>
        <taxon>Actinomycetota</taxon>
        <taxon>Actinomycetes</taxon>
        <taxon>Micrococcales</taxon>
        <taxon>Cellulomonadaceae</taxon>
        <taxon>Cellulomonas</taxon>
    </lineage>
</organism>
<reference evidence="1" key="1">
    <citation type="submission" date="2019-06" db="EMBL/GenBank/DDBJ databases">
        <title>Whole genome shotgun sequence of Cellulomonas cellasea NBRC 3753.</title>
        <authorList>
            <person name="Hosoyama A."/>
            <person name="Uohara A."/>
            <person name="Ohji S."/>
            <person name="Ichikawa N."/>
        </authorList>
    </citation>
    <scope>NUCLEOTIDE SEQUENCE [LARGE SCALE GENOMIC DNA]</scope>
    <source>
        <strain evidence="1">NBRC 3753</strain>
    </source>
</reference>
<dbReference type="EMBL" id="BJLR01000022">
    <property type="protein sequence ID" value="GEA88647.1"/>
    <property type="molecule type" value="Genomic_DNA"/>
</dbReference>
<accession>A0A4Y3KXS3</accession>
<dbReference type="AlphaFoldDB" id="A0A4Y3KXS3"/>
<gene>
    <name evidence="1" type="ORF">CCE01nite_25960</name>
</gene>
<proteinExistence type="predicted"/>
<dbReference type="InterPro" id="IPR043777">
    <property type="entry name" value="DUF5719"/>
</dbReference>
<dbReference type="Pfam" id="PF18986">
    <property type="entry name" value="DUF5719"/>
    <property type="match status" value="1"/>
</dbReference>
<evidence type="ECO:0000313" key="2">
    <source>
        <dbReference type="Proteomes" id="UP000317046"/>
    </source>
</evidence>
<comment type="caution">
    <text evidence="1">The sequence shown here is derived from an EMBL/GenBank/DDBJ whole genome shotgun (WGS) entry which is preliminary data.</text>
</comment>
<evidence type="ECO:0008006" key="3">
    <source>
        <dbReference type="Google" id="ProtNLM"/>
    </source>
</evidence>
<evidence type="ECO:0000313" key="1">
    <source>
        <dbReference type="EMBL" id="GEA88647.1"/>
    </source>
</evidence>
<protein>
    <recommendedName>
        <fullName evidence="3">Secreted protein</fullName>
    </recommendedName>
</protein>
<sequence>MSARTWPRVARAVTGAGVLVLAGGAVLVADRLSAPALVDDVPAVVEVAPPRSTLVCPGPLILPDDTGAGDSAFDPTPVDPVERVDALTVAAPGGAAAAGEVADLGSGDVAGELVPGGPAAVVAAPDPSAPLVVRAEPVDGEPARVAATASGLVTAGDLRGLSAATCQPPGVDLWLVGGGTALESSASLVLTNPGTTASDVDVELWGPSGRVELAGGARQVVAPGAERVLVLPAVAAEQRRVVVHVVASGGSVTAHLQDSRLDGFTPAGTDLVVPGQPPAARQVVPGVSVLASAVGDKSQAVLRLLAPGTEAASVRLTMLGADGATALPGTDALELAPGEVTDVPLGGLPAGSWTAVVDADVPVVAAATTTRPGQPGPLDDTPVLERAWSAATAPGDGELVAVPDGVAATVVVTALADGDDPADGRAVEAVLRTFDADGEPLPEQDVTLAPGRTLAVPVAPEAVGVELAVETDEDGTVRAAWAVVVTSENPDGALLSVLLPAADEPTGSQVRVRAATRLGLG</sequence>
<keyword evidence="2" id="KW-1185">Reference proteome</keyword>